<name>A0A3S9MWW8_9FLAO</name>
<protein>
    <submittedName>
        <fullName evidence="1">Tetratricopeptide repeat protein</fullName>
    </submittedName>
</protein>
<evidence type="ECO:0000313" key="2">
    <source>
        <dbReference type="Proteomes" id="UP000279600"/>
    </source>
</evidence>
<accession>A0A3S9MWW8</accession>
<dbReference type="AlphaFoldDB" id="A0A3S9MWW8"/>
<sequence>MSKSLPALIIFFLISSLGSSQIKNDLTFESSIGEAFEKYSVLRSNDPNEYVLGIVYFDATAGMSFRYLGNLNAQDDDTLQFEGIPNGMMIMRIESNWNKSHILSDDDVAVLKLEEDFVTSLSGLLKNYNPEKKDLKYKYDLGFAFNHSGDGNAALPYLMEVHAEDPLYERLPFEIAFAYNASGQYDKALKFIDSSDVIVTEDILLLKELNFAYANSDQIDKSIKLYDELKSKDFEKELKAEIAFNIAGHYFRSLNRDEFLKWKKETNTYNNTQLDGILDQLEAQLKIEIEKSTTGEN</sequence>
<dbReference type="Gene3D" id="1.25.40.10">
    <property type="entry name" value="Tetratricopeptide repeat domain"/>
    <property type="match status" value="1"/>
</dbReference>
<organism evidence="1 2">
    <name type="scientific">Nonlabens ponticola</name>
    <dbReference type="NCBI Taxonomy" id="2496866"/>
    <lineage>
        <taxon>Bacteria</taxon>
        <taxon>Pseudomonadati</taxon>
        <taxon>Bacteroidota</taxon>
        <taxon>Flavobacteriia</taxon>
        <taxon>Flavobacteriales</taxon>
        <taxon>Flavobacteriaceae</taxon>
        <taxon>Nonlabens</taxon>
    </lineage>
</organism>
<dbReference type="SUPFAM" id="SSF48452">
    <property type="entry name" value="TPR-like"/>
    <property type="match status" value="1"/>
</dbReference>
<reference evidence="1 2" key="1">
    <citation type="submission" date="2018-12" db="EMBL/GenBank/DDBJ databases">
        <title>Complete genome of Nonlabens sp. MJ115.</title>
        <authorList>
            <person name="Choi H.S."/>
            <person name="Jung J."/>
        </authorList>
    </citation>
    <scope>NUCLEOTIDE SEQUENCE [LARGE SCALE GENOMIC DNA]</scope>
    <source>
        <strain evidence="1 2">MJ115</strain>
    </source>
</reference>
<dbReference type="EMBL" id="CP034549">
    <property type="protein sequence ID" value="AZQ43634.1"/>
    <property type="molecule type" value="Genomic_DNA"/>
</dbReference>
<dbReference type="KEGG" id="noj:EJ995_05075"/>
<proteinExistence type="predicted"/>
<keyword evidence="2" id="KW-1185">Reference proteome</keyword>
<dbReference type="Proteomes" id="UP000279600">
    <property type="component" value="Chromosome"/>
</dbReference>
<evidence type="ECO:0000313" key="1">
    <source>
        <dbReference type="EMBL" id="AZQ43634.1"/>
    </source>
</evidence>
<dbReference type="InterPro" id="IPR011990">
    <property type="entry name" value="TPR-like_helical_dom_sf"/>
</dbReference>
<dbReference type="RefSeq" id="WP_126446278.1">
    <property type="nucleotide sequence ID" value="NZ_CP034549.1"/>
</dbReference>
<gene>
    <name evidence="1" type="ORF">EJ995_05075</name>
</gene>
<dbReference type="OrthoDB" id="672063at2"/>